<dbReference type="Pfam" id="PF12146">
    <property type="entry name" value="Hydrolase_4"/>
    <property type="match status" value="1"/>
</dbReference>
<sequence length="419" mass="45538">MKKQLILLCVFLSLILGACSDHKEELGVDEEMFGKWQGELEIPGSQLTIILNLKEEAASLSVPAQGLTEAPFNEVFYTGNKLSLNMNLSGTEIKVVGTYDDDQIEGTFTQSGQSFKFILTPYVEEEVTYERINVPVQGGDLKAALQLPEGDGPFPVAIIIAGSGPTDKDGNTIGGGKNNSLKMVAEELAAKGFASIRYDKRGIGENQQLAPKEEDLTIDQLVDDVKKLIGYADAERKFSEIHVIGHSEGSLIGMLAVQNSKVASYTSIAGPGRPADEILKAQLEGQLTPELMDKTQSILKALKAGKTVDDVPTDLQMLFRKSVQPYLISWLKYDPSAEIGKVDKPVLIIQGTHDIQVPVEEAELLKSGKPKADFVLIEGMNHVLKDAPSDVEGNASTYKDPTLPLASDFMNSIINFIKE</sequence>
<keyword evidence="1" id="KW-0732">Signal</keyword>
<evidence type="ECO:0000313" key="4">
    <source>
        <dbReference type="Proteomes" id="UP001595817"/>
    </source>
</evidence>
<dbReference type="Gene3D" id="3.40.50.1820">
    <property type="entry name" value="alpha/beta hydrolase"/>
    <property type="match status" value="1"/>
</dbReference>
<evidence type="ECO:0000259" key="2">
    <source>
        <dbReference type="Pfam" id="PF12146"/>
    </source>
</evidence>
<dbReference type="RefSeq" id="WP_378154238.1">
    <property type="nucleotide sequence ID" value="NZ_JBHSEC010000014.1"/>
</dbReference>
<proteinExistence type="predicted"/>
<dbReference type="EC" id="3.4.-.-" evidence="3"/>
<dbReference type="Proteomes" id="UP001595817">
    <property type="component" value="Unassembled WGS sequence"/>
</dbReference>
<comment type="caution">
    <text evidence="3">The sequence shown here is derived from an EMBL/GenBank/DDBJ whole genome shotgun (WGS) entry which is preliminary data.</text>
</comment>
<feature type="domain" description="Serine aminopeptidase S33" evidence="2">
    <location>
        <begin position="182"/>
        <end position="259"/>
    </location>
</feature>
<evidence type="ECO:0000256" key="1">
    <source>
        <dbReference type="SAM" id="SignalP"/>
    </source>
</evidence>
<dbReference type="PANTHER" id="PTHR43265:SF1">
    <property type="entry name" value="ESTERASE ESTD"/>
    <property type="match status" value="1"/>
</dbReference>
<feature type="signal peptide" evidence="1">
    <location>
        <begin position="1"/>
        <end position="23"/>
    </location>
</feature>
<protein>
    <submittedName>
        <fullName evidence="3">Alpha/beta hydrolase family protein</fullName>
        <ecNumber evidence="3">3.4.-.-</ecNumber>
    </submittedName>
</protein>
<dbReference type="EMBL" id="JBHSEC010000014">
    <property type="protein sequence ID" value="MFC4410421.1"/>
    <property type="molecule type" value="Genomic_DNA"/>
</dbReference>
<reference evidence="4" key="1">
    <citation type="journal article" date="2019" name="Int. J. Syst. Evol. Microbiol.">
        <title>The Global Catalogue of Microorganisms (GCM) 10K type strain sequencing project: providing services to taxonomists for standard genome sequencing and annotation.</title>
        <authorList>
            <consortium name="The Broad Institute Genomics Platform"/>
            <consortium name="The Broad Institute Genome Sequencing Center for Infectious Disease"/>
            <person name="Wu L."/>
            <person name="Ma J."/>
        </authorList>
    </citation>
    <scope>NUCLEOTIDE SEQUENCE [LARGE SCALE GENOMIC DNA]</scope>
    <source>
        <strain evidence="4">CCUG 59778</strain>
    </source>
</reference>
<dbReference type="InterPro" id="IPR029058">
    <property type="entry name" value="AB_hydrolase_fold"/>
</dbReference>
<feature type="chain" id="PRO_5045731154" evidence="1">
    <location>
        <begin position="24"/>
        <end position="419"/>
    </location>
</feature>
<dbReference type="InterPro" id="IPR022742">
    <property type="entry name" value="Hydrolase_4"/>
</dbReference>
<dbReference type="SUPFAM" id="SSF53474">
    <property type="entry name" value="alpha/beta-Hydrolases"/>
    <property type="match status" value="1"/>
</dbReference>
<keyword evidence="3" id="KW-0378">Hydrolase</keyword>
<dbReference type="PANTHER" id="PTHR43265">
    <property type="entry name" value="ESTERASE ESTD"/>
    <property type="match status" value="1"/>
</dbReference>
<dbReference type="InterPro" id="IPR053145">
    <property type="entry name" value="AB_hydrolase_Est10"/>
</dbReference>
<gene>
    <name evidence="3" type="ORF">ACFOZY_08290</name>
</gene>
<organism evidence="3 4">
    <name type="scientific">Chungangia koreensis</name>
    <dbReference type="NCBI Taxonomy" id="752657"/>
    <lineage>
        <taxon>Bacteria</taxon>
        <taxon>Bacillati</taxon>
        <taxon>Bacillota</taxon>
        <taxon>Bacilli</taxon>
        <taxon>Lactobacillales</taxon>
        <taxon>Chungangia</taxon>
    </lineage>
</organism>
<evidence type="ECO:0000313" key="3">
    <source>
        <dbReference type="EMBL" id="MFC4410421.1"/>
    </source>
</evidence>
<dbReference type="PROSITE" id="PS51257">
    <property type="entry name" value="PROKAR_LIPOPROTEIN"/>
    <property type="match status" value="1"/>
</dbReference>
<dbReference type="GO" id="GO:0016787">
    <property type="term" value="F:hydrolase activity"/>
    <property type="evidence" value="ECO:0007669"/>
    <property type="project" value="UniProtKB-KW"/>
</dbReference>
<keyword evidence="4" id="KW-1185">Reference proteome</keyword>
<name>A0ABV8X4I6_9LACT</name>
<accession>A0ABV8X4I6</accession>